<evidence type="ECO:0000313" key="2">
    <source>
        <dbReference type="Proteomes" id="UP000044026"/>
    </source>
</evidence>
<evidence type="ECO:0000313" key="1">
    <source>
        <dbReference type="EMBL" id="CEN33651.1"/>
    </source>
</evidence>
<name>A0A0B7H252_9FLAO</name>
<proteinExistence type="predicted"/>
<dbReference type="RefSeq" id="WP_041999069.1">
    <property type="nucleotide sequence ID" value="NZ_CP022382.1"/>
</dbReference>
<dbReference type="AlphaFoldDB" id="A0A0B7H252"/>
<sequence>MNKKSFITILILFVSLMSFGQRTTNSPYSYYGIGELNFAGNAEERFMGRLGVHADSIRLNMQNPASLAKLQYTAFTAGFSLKSNQITSKSGTEKTQSSAVDYVALGFPIYKNLGLSFGLLPYSSVGYKFSSLSTGNSPKKYNRFEGSGGVNQLFTSLGYTLYKGLSVGASAKIFFGNTQMTTYELKENVELFTSENNQSTLRGAALSLGLYYEKPVTKHLEVNASLVYTPQTKLNSNNTRSIITGNFASNGSVVIRDNINIDLNALNLSSTKITLPSQLELGLGLGQKRKWFAGMEYTHISSEKFSNPLITSSKVTYENGYQVAIGGFFIPQYNSFSSYWKRVVYRAGVHYEKTGILLNNESITDFGISFGASLPVKGFSNATIGFETGKRGTLSQNLVKENYFNLRIGFTLNDKWFQKTKYQ</sequence>
<dbReference type="SUPFAM" id="SSF56935">
    <property type="entry name" value="Porins"/>
    <property type="match status" value="1"/>
</dbReference>
<reference evidence="1 2" key="1">
    <citation type="submission" date="2015-01" db="EMBL/GenBank/DDBJ databases">
        <authorList>
            <person name="Xiang T."/>
            <person name="Song Y."/>
            <person name="Huang L."/>
            <person name="Wang B."/>
            <person name="Wu P."/>
        </authorList>
    </citation>
    <scope>NUCLEOTIDE SEQUENCE [LARGE SCALE GENOMIC DNA]</scope>
    <source>
        <strain evidence="1 2">Cc12</strain>
    </source>
</reference>
<dbReference type="Proteomes" id="UP000044026">
    <property type="component" value="Unassembled WGS sequence"/>
</dbReference>
<protein>
    <submittedName>
        <fullName evidence="1">Putative outer membrane protein</fullName>
    </submittedName>
</protein>
<dbReference type="GeneID" id="69580969"/>
<gene>
    <name evidence="1" type="ORF">CCAN12_450009</name>
</gene>
<dbReference type="EMBL" id="CDOE01000040">
    <property type="protein sequence ID" value="CEN33651.1"/>
    <property type="molecule type" value="Genomic_DNA"/>
</dbReference>
<dbReference type="Gene3D" id="2.40.160.60">
    <property type="entry name" value="Outer membrane protein transport protein (OMPP1/FadL/TodX)"/>
    <property type="match status" value="1"/>
</dbReference>
<organism evidence="1 2">
    <name type="scientific">Capnocytophaga canimorsus</name>
    <dbReference type="NCBI Taxonomy" id="28188"/>
    <lineage>
        <taxon>Bacteria</taxon>
        <taxon>Pseudomonadati</taxon>
        <taxon>Bacteroidota</taxon>
        <taxon>Flavobacteriia</taxon>
        <taxon>Flavobacteriales</taxon>
        <taxon>Flavobacteriaceae</taxon>
        <taxon>Capnocytophaga</taxon>
    </lineage>
</organism>
<accession>A0A0B7H252</accession>